<name>A0ABR2KFW7_9EUKA</name>
<keyword evidence="1" id="KW-0677">Repeat</keyword>
<dbReference type="Proteomes" id="UP001470230">
    <property type="component" value="Unassembled WGS sequence"/>
</dbReference>
<feature type="domain" description="RING-type" evidence="5">
    <location>
        <begin position="92"/>
        <end position="131"/>
    </location>
</feature>
<dbReference type="PROSITE" id="PS50297">
    <property type="entry name" value="ANK_REP_REGION"/>
    <property type="match status" value="1"/>
</dbReference>
<evidence type="ECO:0000313" key="6">
    <source>
        <dbReference type="EMBL" id="KAK8889987.1"/>
    </source>
</evidence>
<keyword evidence="4" id="KW-0479">Metal-binding</keyword>
<dbReference type="InterPro" id="IPR036770">
    <property type="entry name" value="Ankyrin_rpt-contain_sf"/>
</dbReference>
<proteinExistence type="predicted"/>
<evidence type="ECO:0000313" key="7">
    <source>
        <dbReference type="Proteomes" id="UP001470230"/>
    </source>
</evidence>
<evidence type="ECO:0000256" key="1">
    <source>
        <dbReference type="ARBA" id="ARBA00022737"/>
    </source>
</evidence>
<reference evidence="6 7" key="1">
    <citation type="submission" date="2024-04" db="EMBL/GenBank/DDBJ databases">
        <title>Tritrichomonas musculus Genome.</title>
        <authorList>
            <person name="Alves-Ferreira E."/>
            <person name="Grigg M."/>
            <person name="Lorenzi H."/>
            <person name="Galac M."/>
        </authorList>
    </citation>
    <scope>NUCLEOTIDE SEQUENCE [LARGE SCALE GENOMIC DNA]</scope>
    <source>
        <strain evidence="6 7">EAF2021</strain>
    </source>
</reference>
<keyword evidence="4" id="KW-0862">Zinc</keyword>
<protein>
    <recommendedName>
        <fullName evidence="5">RING-type domain-containing protein</fullName>
    </recommendedName>
</protein>
<sequence length="146" mass="16385">MVELLFENGAAIDAQDDQGRTPLHYAAMNSHGDIARYLISQGCDHMLMNNEGLKGCEVAPKPLDKELTDFVIAYLLTKSHGIQLSSSNVGICVFCQQKEADFVFKPCEHVSLCAKCYEENKDKLHFCPMCRKTLQSVVEIKKEENN</sequence>
<comment type="caution">
    <text evidence="6">The sequence shown here is derived from an EMBL/GenBank/DDBJ whole genome shotgun (WGS) entry which is preliminary data.</text>
</comment>
<evidence type="ECO:0000259" key="5">
    <source>
        <dbReference type="PROSITE" id="PS50089"/>
    </source>
</evidence>
<dbReference type="EMBL" id="JAPFFF010000005">
    <property type="protein sequence ID" value="KAK8889987.1"/>
    <property type="molecule type" value="Genomic_DNA"/>
</dbReference>
<dbReference type="InterPro" id="IPR001841">
    <property type="entry name" value="Znf_RING"/>
</dbReference>
<dbReference type="InterPro" id="IPR002110">
    <property type="entry name" value="Ankyrin_rpt"/>
</dbReference>
<keyword evidence="4" id="KW-0863">Zinc-finger</keyword>
<dbReference type="PROSITE" id="PS50089">
    <property type="entry name" value="ZF_RING_2"/>
    <property type="match status" value="1"/>
</dbReference>
<dbReference type="PANTHER" id="PTHR24171:SF8">
    <property type="entry name" value="BRCA1-ASSOCIATED RING DOMAIN PROTEIN 1"/>
    <property type="match status" value="1"/>
</dbReference>
<dbReference type="Pfam" id="PF13920">
    <property type="entry name" value="zf-C3HC4_3"/>
    <property type="match status" value="1"/>
</dbReference>
<gene>
    <name evidence="6" type="ORF">M9Y10_034744</name>
</gene>
<keyword evidence="7" id="KW-1185">Reference proteome</keyword>
<dbReference type="InterPro" id="IPR013083">
    <property type="entry name" value="Znf_RING/FYVE/PHD"/>
</dbReference>
<evidence type="ECO:0000256" key="4">
    <source>
        <dbReference type="PROSITE-ProRule" id="PRU00175"/>
    </source>
</evidence>
<organism evidence="6 7">
    <name type="scientific">Tritrichomonas musculus</name>
    <dbReference type="NCBI Taxonomy" id="1915356"/>
    <lineage>
        <taxon>Eukaryota</taxon>
        <taxon>Metamonada</taxon>
        <taxon>Parabasalia</taxon>
        <taxon>Tritrichomonadida</taxon>
        <taxon>Tritrichomonadidae</taxon>
        <taxon>Tritrichomonas</taxon>
    </lineage>
</organism>
<dbReference type="Pfam" id="PF13637">
    <property type="entry name" value="Ank_4"/>
    <property type="match status" value="1"/>
</dbReference>
<accession>A0ABR2KFW7</accession>
<dbReference type="SUPFAM" id="SSF48403">
    <property type="entry name" value="Ankyrin repeat"/>
    <property type="match status" value="1"/>
</dbReference>
<dbReference type="Gene3D" id="3.30.40.10">
    <property type="entry name" value="Zinc/RING finger domain, C3HC4 (zinc finger)"/>
    <property type="match status" value="1"/>
</dbReference>
<dbReference type="PROSITE" id="PS50088">
    <property type="entry name" value="ANK_REPEAT"/>
    <property type="match status" value="1"/>
</dbReference>
<evidence type="ECO:0000256" key="3">
    <source>
        <dbReference type="PROSITE-ProRule" id="PRU00023"/>
    </source>
</evidence>
<dbReference type="PANTHER" id="PTHR24171">
    <property type="entry name" value="ANKYRIN REPEAT DOMAIN-CONTAINING PROTEIN 39-RELATED"/>
    <property type="match status" value="1"/>
</dbReference>
<dbReference type="SMART" id="SM00248">
    <property type="entry name" value="ANK"/>
    <property type="match status" value="1"/>
</dbReference>
<evidence type="ECO:0000256" key="2">
    <source>
        <dbReference type="ARBA" id="ARBA00023043"/>
    </source>
</evidence>
<feature type="repeat" description="ANK" evidence="3">
    <location>
        <begin position="18"/>
        <end position="50"/>
    </location>
</feature>
<dbReference type="Gene3D" id="1.25.40.20">
    <property type="entry name" value="Ankyrin repeat-containing domain"/>
    <property type="match status" value="1"/>
</dbReference>
<dbReference type="SUPFAM" id="SSF57850">
    <property type="entry name" value="RING/U-box"/>
    <property type="match status" value="1"/>
</dbReference>
<keyword evidence="2 3" id="KW-0040">ANK repeat</keyword>